<evidence type="ECO:0008006" key="4">
    <source>
        <dbReference type="Google" id="ProtNLM"/>
    </source>
</evidence>
<protein>
    <recommendedName>
        <fullName evidence="4">LysM domain-containing protein</fullName>
    </recommendedName>
</protein>
<accession>L1K3S1</accession>
<organism evidence="1">
    <name type="scientific">Guillardia theta (strain CCMP2712)</name>
    <name type="common">Cryptophyte</name>
    <dbReference type="NCBI Taxonomy" id="905079"/>
    <lineage>
        <taxon>Eukaryota</taxon>
        <taxon>Cryptophyceae</taxon>
        <taxon>Pyrenomonadales</taxon>
        <taxon>Geminigeraceae</taxon>
        <taxon>Guillardia</taxon>
    </lineage>
</organism>
<dbReference type="GeneID" id="17311982"/>
<dbReference type="EMBL" id="JH992965">
    <property type="protein sequence ID" value="EKX55222.1"/>
    <property type="molecule type" value="Genomic_DNA"/>
</dbReference>
<dbReference type="EnsemblProtists" id="EKX55222">
    <property type="protein sequence ID" value="EKX55222"/>
    <property type="gene ID" value="GUITHDRAFT_99001"/>
</dbReference>
<gene>
    <name evidence="1" type="ORF">GUITHDRAFT_99001</name>
</gene>
<dbReference type="HOGENOM" id="CLU_1879359_0_0_1"/>
<reference evidence="1 3" key="1">
    <citation type="journal article" date="2012" name="Nature">
        <title>Algal genomes reveal evolutionary mosaicism and the fate of nucleomorphs.</title>
        <authorList>
            <consortium name="DOE Joint Genome Institute"/>
            <person name="Curtis B.A."/>
            <person name="Tanifuji G."/>
            <person name="Burki F."/>
            <person name="Gruber A."/>
            <person name="Irimia M."/>
            <person name="Maruyama S."/>
            <person name="Arias M.C."/>
            <person name="Ball S.G."/>
            <person name="Gile G.H."/>
            <person name="Hirakawa Y."/>
            <person name="Hopkins J.F."/>
            <person name="Kuo A."/>
            <person name="Rensing S.A."/>
            <person name="Schmutz J."/>
            <person name="Symeonidi A."/>
            <person name="Elias M."/>
            <person name="Eveleigh R.J."/>
            <person name="Herman E.K."/>
            <person name="Klute M.J."/>
            <person name="Nakayama T."/>
            <person name="Obornik M."/>
            <person name="Reyes-Prieto A."/>
            <person name="Armbrust E.V."/>
            <person name="Aves S.J."/>
            <person name="Beiko R.G."/>
            <person name="Coutinho P."/>
            <person name="Dacks J.B."/>
            <person name="Durnford D.G."/>
            <person name="Fast N.M."/>
            <person name="Green B.R."/>
            <person name="Grisdale C.J."/>
            <person name="Hempel F."/>
            <person name="Henrissat B."/>
            <person name="Hoppner M.P."/>
            <person name="Ishida K."/>
            <person name="Kim E."/>
            <person name="Koreny L."/>
            <person name="Kroth P.G."/>
            <person name="Liu Y."/>
            <person name="Malik S.B."/>
            <person name="Maier U.G."/>
            <person name="McRose D."/>
            <person name="Mock T."/>
            <person name="Neilson J.A."/>
            <person name="Onodera N.T."/>
            <person name="Poole A.M."/>
            <person name="Pritham E.J."/>
            <person name="Richards T.A."/>
            <person name="Rocap G."/>
            <person name="Roy S.W."/>
            <person name="Sarai C."/>
            <person name="Schaack S."/>
            <person name="Shirato S."/>
            <person name="Slamovits C.H."/>
            <person name="Spencer D.F."/>
            <person name="Suzuki S."/>
            <person name="Worden A.Z."/>
            <person name="Zauner S."/>
            <person name="Barry K."/>
            <person name="Bell C."/>
            <person name="Bharti A.K."/>
            <person name="Crow J.A."/>
            <person name="Grimwood J."/>
            <person name="Kramer R."/>
            <person name="Lindquist E."/>
            <person name="Lucas S."/>
            <person name="Salamov A."/>
            <person name="McFadden G.I."/>
            <person name="Lane C.E."/>
            <person name="Keeling P.J."/>
            <person name="Gray M.W."/>
            <person name="Grigoriev I.V."/>
            <person name="Archibald J.M."/>
        </authorList>
    </citation>
    <scope>NUCLEOTIDE SEQUENCE</scope>
    <source>
        <strain evidence="1 3">CCMP2712</strain>
    </source>
</reference>
<dbReference type="Proteomes" id="UP000011087">
    <property type="component" value="Unassembled WGS sequence"/>
</dbReference>
<name>L1K3S1_GUITC</name>
<evidence type="ECO:0000313" key="2">
    <source>
        <dbReference type="EnsemblProtists" id="EKX55222"/>
    </source>
</evidence>
<dbReference type="AlphaFoldDB" id="L1K3S1"/>
<dbReference type="KEGG" id="gtt:GUITHDRAFT_99001"/>
<proteinExistence type="predicted"/>
<reference evidence="3" key="2">
    <citation type="submission" date="2012-11" db="EMBL/GenBank/DDBJ databases">
        <authorList>
            <person name="Kuo A."/>
            <person name="Curtis B.A."/>
            <person name="Tanifuji G."/>
            <person name="Burki F."/>
            <person name="Gruber A."/>
            <person name="Irimia M."/>
            <person name="Maruyama S."/>
            <person name="Arias M.C."/>
            <person name="Ball S.G."/>
            <person name="Gile G.H."/>
            <person name="Hirakawa Y."/>
            <person name="Hopkins J.F."/>
            <person name="Rensing S.A."/>
            <person name="Schmutz J."/>
            <person name="Symeonidi A."/>
            <person name="Elias M."/>
            <person name="Eveleigh R.J."/>
            <person name="Herman E.K."/>
            <person name="Klute M.J."/>
            <person name="Nakayama T."/>
            <person name="Obornik M."/>
            <person name="Reyes-Prieto A."/>
            <person name="Armbrust E.V."/>
            <person name="Aves S.J."/>
            <person name="Beiko R.G."/>
            <person name="Coutinho P."/>
            <person name="Dacks J.B."/>
            <person name="Durnford D.G."/>
            <person name="Fast N.M."/>
            <person name="Green B.R."/>
            <person name="Grisdale C."/>
            <person name="Hempe F."/>
            <person name="Henrissat B."/>
            <person name="Hoppner M.P."/>
            <person name="Ishida K.-I."/>
            <person name="Kim E."/>
            <person name="Koreny L."/>
            <person name="Kroth P.G."/>
            <person name="Liu Y."/>
            <person name="Malik S.-B."/>
            <person name="Maier U.G."/>
            <person name="McRose D."/>
            <person name="Mock T."/>
            <person name="Neilson J.A."/>
            <person name="Onodera N.T."/>
            <person name="Poole A.M."/>
            <person name="Pritham E.J."/>
            <person name="Richards T.A."/>
            <person name="Rocap G."/>
            <person name="Roy S.W."/>
            <person name="Sarai C."/>
            <person name="Schaack S."/>
            <person name="Shirato S."/>
            <person name="Slamovits C.H."/>
            <person name="Spencer D.F."/>
            <person name="Suzuki S."/>
            <person name="Worden A.Z."/>
            <person name="Zauner S."/>
            <person name="Barry K."/>
            <person name="Bell C."/>
            <person name="Bharti A.K."/>
            <person name="Crow J.A."/>
            <person name="Grimwood J."/>
            <person name="Kramer R."/>
            <person name="Lindquist E."/>
            <person name="Lucas S."/>
            <person name="Salamov A."/>
            <person name="McFadden G.I."/>
            <person name="Lane C.E."/>
            <person name="Keeling P.J."/>
            <person name="Gray M.W."/>
            <person name="Grigoriev I.V."/>
            <person name="Archibald J.M."/>
        </authorList>
    </citation>
    <scope>NUCLEOTIDE SEQUENCE</scope>
    <source>
        <strain evidence="3">CCMP2712</strain>
    </source>
</reference>
<dbReference type="RefSeq" id="XP_005842202.1">
    <property type="nucleotide sequence ID" value="XM_005842145.1"/>
</dbReference>
<dbReference type="PaxDb" id="55529-EKX55222"/>
<reference evidence="2" key="3">
    <citation type="submission" date="2015-06" db="UniProtKB">
        <authorList>
            <consortium name="EnsemblProtists"/>
        </authorList>
    </citation>
    <scope>IDENTIFICATION</scope>
</reference>
<evidence type="ECO:0000313" key="3">
    <source>
        <dbReference type="Proteomes" id="UP000011087"/>
    </source>
</evidence>
<keyword evidence="3" id="KW-1185">Reference proteome</keyword>
<sequence length="136" mass="15518">MNSVDGPLVDNNDIFYLVIPTLEKIRLGMVYHMKASDHLLNVAKQFGVSFYNLLELNPDLLRSDQYENLEGKRICILPSTSKFDKCMAPQATPNPYFYEADFPTPPYFYYGNQGRGVPIKQYNPLYPEAPIPVPPP</sequence>
<evidence type="ECO:0000313" key="1">
    <source>
        <dbReference type="EMBL" id="EKX55222.1"/>
    </source>
</evidence>